<dbReference type="PANTHER" id="PTHR42732">
    <property type="entry name" value="BETA-GALACTOSIDASE"/>
    <property type="match status" value="1"/>
</dbReference>
<dbReference type="GO" id="GO:0005975">
    <property type="term" value="P:carbohydrate metabolic process"/>
    <property type="evidence" value="ECO:0007669"/>
    <property type="project" value="UniProtKB-ARBA"/>
</dbReference>
<dbReference type="Gene3D" id="2.60.120.260">
    <property type="entry name" value="Galactose-binding domain-like"/>
    <property type="match status" value="1"/>
</dbReference>
<dbReference type="Gene3D" id="3.20.20.80">
    <property type="entry name" value="Glycosidases"/>
    <property type="match status" value="1"/>
</dbReference>
<evidence type="ECO:0000256" key="2">
    <source>
        <dbReference type="ARBA" id="ARBA00023295"/>
    </source>
</evidence>
<dbReference type="InterPro" id="IPR051913">
    <property type="entry name" value="GH2_Domain-Containing"/>
</dbReference>
<dbReference type="SUPFAM" id="SSF49785">
    <property type="entry name" value="Galactose-binding domain-like"/>
    <property type="match status" value="1"/>
</dbReference>
<evidence type="ECO:0000313" key="3">
    <source>
        <dbReference type="EMBL" id="XDI05893.1"/>
    </source>
</evidence>
<dbReference type="Gene3D" id="2.60.40.10">
    <property type="entry name" value="Immunoglobulins"/>
    <property type="match status" value="1"/>
</dbReference>
<dbReference type="InterPro" id="IPR036156">
    <property type="entry name" value="Beta-gal/glucu_dom_sf"/>
</dbReference>
<dbReference type="SUPFAM" id="SSF49303">
    <property type="entry name" value="beta-Galactosidase/glucuronidase domain"/>
    <property type="match status" value="1"/>
</dbReference>
<name>A0AB39BID2_9MICO</name>
<dbReference type="GO" id="GO:0016798">
    <property type="term" value="F:hydrolase activity, acting on glycosyl bonds"/>
    <property type="evidence" value="ECO:0007669"/>
    <property type="project" value="UniProtKB-KW"/>
</dbReference>
<accession>A0AB39BID2</accession>
<reference evidence="3" key="1">
    <citation type="submission" date="2024-05" db="EMBL/GenBank/DDBJ databases">
        <title>Herbiconiux sp. A18JL235.</title>
        <authorList>
            <person name="Zhang G."/>
        </authorList>
    </citation>
    <scope>NUCLEOTIDE SEQUENCE</scope>
    <source>
        <strain evidence="3">A18JL235</strain>
    </source>
</reference>
<dbReference type="InterPro" id="IPR013783">
    <property type="entry name" value="Ig-like_fold"/>
</dbReference>
<keyword evidence="2" id="KW-0326">Glycosidase</keyword>
<dbReference type="AlphaFoldDB" id="A0AB39BID2"/>
<dbReference type="InterPro" id="IPR017853">
    <property type="entry name" value="GH"/>
</dbReference>
<dbReference type="InterPro" id="IPR008979">
    <property type="entry name" value="Galactose-bd-like_sf"/>
</dbReference>
<evidence type="ECO:0000256" key="1">
    <source>
        <dbReference type="ARBA" id="ARBA00022801"/>
    </source>
</evidence>
<organism evidence="3">
    <name type="scientific">Herbiconiux sp. A18JL235</name>
    <dbReference type="NCBI Taxonomy" id="3152363"/>
    <lineage>
        <taxon>Bacteria</taxon>
        <taxon>Bacillati</taxon>
        <taxon>Actinomycetota</taxon>
        <taxon>Actinomycetes</taxon>
        <taxon>Micrococcales</taxon>
        <taxon>Microbacteriaceae</taxon>
        <taxon>Herbiconiux</taxon>
    </lineage>
</organism>
<keyword evidence="1" id="KW-0378">Hydrolase</keyword>
<protein>
    <recommendedName>
        <fullName evidence="4">Glycoside hydrolase family 2 immunoglobulin-like beta-sandwich domain-containing protein</fullName>
    </recommendedName>
</protein>
<dbReference type="RefSeq" id="WP_368498282.1">
    <property type="nucleotide sequence ID" value="NZ_CP162511.1"/>
</dbReference>
<dbReference type="PANTHER" id="PTHR42732:SF1">
    <property type="entry name" value="BETA-MANNOSIDASE"/>
    <property type="match status" value="1"/>
</dbReference>
<proteinExistence type="predicted"/>
<evidence type="ECO:0008006" key="4">
    <source>
        <dbReference type="Google" id="ProtNLM"/>
    </source>
</evidence>
<dbReference type="EMBL" id="CP162511">
    <property type="protein sequence ID" value="XDI05893.1"/>
    <property type="molecule type" value="Genomic_DNA"/>
</dbReference>
<gene>
    <name evidence="3" type="ORF">ABFY20_02010</name>
</gene>
<dbReference type="SUPFAM" id="SSF51445">
    <property type="entry name" value="(Trans)glycosidases"/>
    <property type="match status" value="1"/>
</dbReference>
<sequence length="944" mass="102128">MNETIDWNAPHAITTGAELAAEVARLAAAAGPPSAFDDSPTRDGVQLQWRVRTLETFTPGDGAPVADARGDDDFAPVELPHTAIAPYLHFRSTARDIDGLGETLNLTVGAADYEAWVFVDGVALAHHRGYFAPFSARFDRAGRDEVQIDVVTRRAVDSVTWDGTDSAPNAGDAHGKGLGSVCEGLPTAGTGLLQPVRLEALPAIGITDAWCRLGDAAVVVEVELETGASAAAAGEDATATLQVLLRSASDGTVLAETSTELGGDPAGRHTLTLDPPALPEWSPVAPELFVLEIEVRRAGELLDRHAQRTGVRRFERLADGSLELGGTPLFVRGTTTIGDLWEPAWSGDRELLLERLLELRALNANVLRVHVSVLPDLFYRCADELGILIYQDAPLQWHCFEPVRDDLDPEVEQVAELLRLVRRHPSVVVLSFPNEMHMWEPFHDSDVEFVTRAAERVEELGHSLLVVQDHSGPTRPQVTPQSFHEYPGYFDGTSASTFSAIAFEGEGTKAIISEFGAGGAPSWEALQRTARAHRIDDSPFPLPASPAEAWHAEAARTHVIGGTMDLLQRAVGRHPDFESTRAASQAHQARVLSRQAGRIRRDRAASNGCIQHYFRQPTDYLYNSWFDLAIVDAAGEPTAAFQALREAYRPVAAELLGLPERVFEGSAASGTLWLYNDLAERVGLRARWTVTRDGVHVGGGEVSRAVEPHSSLDAGPIVFVEGTEPGRHEVEVAVHLDDREYTTLRAAFEARPALQPLDLEVAVLGDVEGFAERTGGWLGEVVPWAPGAATVVVTPGAPLDDETRQTLIERVARGGRLVLLERPAGEDVGWTSPSVSAVIAGDLHTELAHAEFSLLDSGLRTDDLSRWPTPDGRVVTHPVLAADGRQSPGWASTGPRLQYWAVQEFKNRYGSTVVCQAHVWDCVDDPAAAALLRHLLAKPARVIA</sequence>